<feature type="transmembrane region" description="Helical" evidence="8">
    <location>
        <begin position="31"/>
        <end position="59"/>
    </location>
</feature>
<dbReference type="PANTHER" id="PTHR11384">
    <property type="entry name" value="ATP-BINDING CASSETTE, SUB-FAMILY D MEMBER"/>
    <property type="match status" value="1"/>
</dbReference>
<dbReference type="PROSITE" id="PS50893">
    <property type="entry name" value="ABC_TRANSPORTER_2"/>
    <property type="match status" value="1"/>
</dbReference>
<dbReference type="GO" id="GO:0016020">
    <property type="term" value="C:membrane"/>
    <property type="evidence" value="ECO:0007669"/>
    <property type="project" value="InterPro"/>
</dbReference>
<feature type="transmembrane region" description="Helical" evidence="8">
    <location>
        <begin position="264"/>
        <end position="282"/>
    </location>
</feature>
<dbReference type="SUPFAM" id="SSF90123">
    <property type="entry name" value="ABC transporter transmembrane region"/>
    <property type="match status" value="1"/>
</dbReference>
<dbReference type="SUPFAM" id="SSF52540">
    <property type="entry name" value="P-loop containing nucleoside triphosphate hydrolases"/>
    <property type="match status" value="1"/>
</dbReference>
<dbReference type="EMBL" id="MG264610">
    <property type="protein sequence ID" value="AUG32641.1"/>
    <property type="molecule type" value="Genomic_DNA"/>
</dbReference>
<dbReference type="PROSITE" id="PS50929">
    <property type="entry name" value="ABC_TM1F"/>
    <property type="match status" value="1"/>
</dbReference>
<feature type="domain" description="ABC transporter" evidence="9">
    <location>
        <begin position="455"/>
        <end position="675"/>
    </location>
</feature>
<sequence>MGFFSVLREQLRKLRRLGQPYFLPYKSTNAFLFLLLAVAMLEIVVGVTLLFLTGFVIVFEILSPSLNDRFLPGVADQAVRLWASPVGPAIAVLTVMSLGLFATVRSQLARGRWLPWIMMVLNTVLILVINGVNVGISYVARDVDNSLVSYDRVSFWKIVTVYGFCLIIALPIRGIQSYLVPKIGLLWREWLSHRILTRYLSNRAYYLLNTNDELLTDIDNPDQRISEDIRAFTGISLSLMTESVSAVLTFCSFIFVLWSINQALAFLLMSYAVFGTILIMGASRKLVILNYQQLRLEADFRYGLIHIRDNAESIAFYRGEQQESREAERRLDNAVCNYENLIIWEALLTMIQRSYEYFSRFLPWLVIAPLYFNRQVDFGVFGQSAIAFSQVLYSVSFVVNNVDRLSAFSASITRLEGFQNRLDQIYKESENNKVLQLKREPEVEITKQTPNWIFLDETDLMPPNSDRLLLKRLSLFSGMGRRILVVGASGSGKTSFLRMVSGLWQPTSGKIQRPKRSSLLFIPQKPYMLLGTLREQLCYPLQTSSFSNEQLRAVLQNVRLSDLIDRYPNLDTTQDWPRILSLGEQQRLAFGRLLLHSPDFVILDEVTSALDIDTERHLYEILTQREMMIISVGHRPTLAAYHDTVLEIQGGGPWRLRSADRYYASGDYKLHQDDIKIMG</sequence>
<evidence type="ECO:0000256" key="4">
    <source>
        <dbReference type="ARBA" id="ARBA00022741"/>
    </source>
</evidence>
<dbReference type="GO" id="GO:0140359">
    <property type="term" value="F:ABC-type transporter activity"/>
    <property type="evidence" value="ECO:0007669"/>
    <property type="project" value="InterPro"/>
</dbReference>
<name>A0A2H4ZQ59_9EUKA</name>
<dbReference type="AlphaFoldDB" id="A0A2H4ZQ59"/>
<dbReference type="GO" id="GO:0016887">
    <property type="term" value="F:ATP hydrolysis activity"/>
    <property type="evidence" value="ECO:0007669"/>
    <property type="project" value="InterPro"/>
</dbReference>
<dbReference type="InterPro" id="IPR027417">
    <property type="entry name" value="P-loop_NTPase"/>
</dbReference>
<dbReference type="InterPro" id="IPR003593">
    <property type="entry name" value="AAA+_ATPase"/>
</dbReference>
<proteinExistence type="inferred from homology"/>
<feature type="transmembrane region" description="Helical" evidence="8">
    <location>
        <begin position="79"/>
        <end position="101"/>
    </location>
</feature>
<keyword evidence="5" id="KW-0067">ATP-binding</keyword>
<comment type="similarity">
    <text evidence="1">Belongs to the ABC transporter superfamily. ABCD family. Peroxisomal fatty acyl CoA transporter (TC 3.A.1.203) subfamily.</text>
</comment>
<gene>
    <name evidence="11" type="ORF">PLO_663</name>
</gene>
<dbReference type="Gene3D" id="3.40.50.300">
    <property type="entry name" value="P-loop containing nucleotide triphosphate hydrolases"/>
    <property type="match status" value="1"/>
</dbReference>
<dbReference type="CDD" id="cd03223">
    <property type="entry name" value="ABCD_peroxisomal_ALDP"/>
    <property type="match status" value="1"/>
</dbReference>
<evidence type="ECO:0000256" key="1">
    <source>
        <dbReference type="ARBA" id="ARBA00008575"/>
    </source>
</evidence>
<dbReference type="InterPro" id="IPR017871">
    <property type="entry name" value="ABC_transporter-like_CS"/>
</dbReference>
<feature type="transmembrane region" description="Helical" evidence="8">
    <location>
        <begin position="113"/>
        <end position="134"/>
    </location>
</feature>
<evidence type="ECO:0000313" key="11">
    <source>
        <dbReference type="EMBL" id="AUG32641.1"/>
    </source>
</evidence>
<feature type="transmembrane region" description="Helical" evidence="8">
    <location>
        <begin position="154"/>
        <end position="172"/>
    </location>
</feature>
<dbReference type="PANTHER" id="PTHR11384:SF59">
    <property type="entry name" value="LYSOSOMAL COBALAMIN TRANSPORTER ABCD4"/>
    <property type="match status" value="1"/>
</dbReference>
<evidence type="ECO:0000256" key="5">
    <source>
        <dbReference type="ARBA" id="ARBA00022840"/>
    </source>
</evidence>
<evidence type="ECO:0000256" key="8">
    <source>
        <dbReference type="SAM" id="Phobius"/>
    </source>
</evidence>
<dbReference type="InterPro" id="IPR011527">
    <property type="entry name" value="ABC1_TM_dom"/>
</dbReference>
<dbReference type="Gene3D" id="1.20.1560.10">
    <property type="entry name" value="ABC transporter type 1, transmembrane domain"/>
    <property type="match status" value="1"/>
</dbReference>
<evidence type="ECO:0000256" key="3">
    <source>
        <dbReference type="ARBA" id="ARBA00022692"/>
    </source>
</evidence>
<reference evidence="11" key="1">
    <citation type="submission" date="2017-10" db="EMBL/GenBank/DDBJ databases">
        <title>Paulinella longichromatophora chromatophore genome.</title>
        <authorList>
            <person name="Lhee D."/>
            <person name="Yoon H.S."/>
        </authorList>
    </citation>
    <scope>NUCLEOTIDE SEQUENCE</scope>
</reference>
<keyword evidence="7 8" id="KW-0472">Membrane</keyword>
<organism evidence="11">
    <name type="scientific">Paulinella longichromatophora</name>
    <dbReference type="NCBI Taxonomy" id="1708747"/>
    <lineage>
        <taxon>Eukaryota</taxon>
        <taxon>Sar</taxon>
        <taxon>Rhizaria</taxon>
        <taxon>Cercozoa</taxon>
        <taxon>Imbricatea</taxon>
        <taxon>Silicofilosea</taxon>
        <taxon>Euglyphida</taxon>
        <taxon>Paulinellidae</taxon>
        <taxon>Paulinella</taxon>
    </lineage>
</organism>
<feature type="transmembrane region" description="Helical" evidence="8">
    <location>
        <begin position="231"/>
        <end position="258"/>
    </location>
</feature>
<evidence type="ECO:0000259" key="10">
    <source>
        <dbReference type="PROSITE" id="PS50929"/>
    </source>
</evidence>
<dbReference type="GO" id="GO:0005524">
    <property type="term" value="F:ATP binding"/>
    <property type="evidence" value="ECO:0007669"/>
    <property type="project" value="UniProtKB-KW"/>
</dbReference>
<keyword evidence="4" id="KW-0547">Nucleotide-binding</keyword>
<evidence type="ECO:0000256" key="6">
    <source>
        <dbReference type="ARBA" id="ARBA00022989"/>
    </source>
</evidence>
<geneLocation type="plastid" evidence="11"/>
<keyword evidence="3 8" id="KW-0812">Transmembrane</keyword>
<keyword evidence="6 8" id="KW-1133">Transmembrane helix</keyword>
<evidence type="ECO:0000256" key="7">
    <source>
        <dbReference type="ARBA" id="ARBA00023136"/>
    </source>
</evidence>
<accession>A0A2H4ZQ59</accession>
<keyword evidence="2" id="KW-0813">Transport</keyword>
<dbReference type="SMART" id="SM00382">
    <property type="entry name" value="AAA"/>
    <property type="match status" value="1"/>
</dbReference>
<evidence type="ECO:0000256" key="2">
    <source>
        <dbReference type="ARBA" id="ARBA00022448"/>
    </source>
</evidence>
<feature type="domain" description="ABC transmembrane type-1" evidence="10">
    <location>
        <begin position="120"/>
        <end position="407"/>
    </location>
</feature>
<dbReference type="InterPro" id="IPR050835">
    <property type="entry name" value="ABC_transporter_sub-D"/>
</dbReference>
<dbReference type="Pfam" id="PF00005">
    <property type="entry name" value="ABC_tran"/>
    <property type="match status" value="1"/>
</dbReference>
<protein>
    <submittedName>
        <fullName evidence="11">ATPase</fullName>
    </submittedName>
</protein>
<evidence type="ECO:0000259" key="9">
    <source>
        <dbReference type="PROSITE" id="PS50893"/>
    </source>
</evidence>
<keyword evidence="11" id="KW-0934">Plastid</keyword>
<dbReference type="Pfam" id="PF06472">
    <property type="entry name" value="ABC_membrane_2"/>
    <property type="match status" value="1"/>
</dbReference>
<dbReference type="InterPro" id="IPR036640">
    <property type="entry name" value="ABC1_TM_sf"/>
</dbReference>
<dbReference type="InterPro" id="IPR003439">
    <property type="entry name" value="ABC_transporter-like_ATP-bd"/>
</dbReference>
<dbReference type="PROSITE" id="PS00211">
    <property type="entry name" value="ABC_TRANSPORTER_1"/>
    <property type="match status" value="1"/>
</dbReference>